<evidence type="ECO:0000256" key="2">
    <source>
        <dbReference type="ARBA" id="ARBA00022475"/>
    </source>
</evidence>
<keyword evidence="2" id="KW-1003">Cell membrane</keyword>
<organism evidence="9 10">
    <name type="scientific">Desulfomonile tiedjei</name>
    <dbReference type="NCBI Taxonomy" id="2358"/>
    <lineage>
        <taxon>Bacteria</taxon>
        <taxon>Pseudomonadati</taxon>
        <taxon>Thermodesulfobacteriota</taxon>
        <taxon>Desulfomonilia</taxon>
        <taxon>Desulfomonilales</taxon>
        <taxon>Desulfomonilaceae</taxon>
        <taxon>Desulfomonile</taxon>
    </lineage>
</organism>
<gene>
    <name evidence="9" type="ORF">HY912_05180</name>
</gene>
<evidence type="ECO:0000256" key="1">
    <source>
        <dbReference type="ARBA" id="ARBA00004651"/>
    </source>
</evidence>
<comment type="caution">
    <text evidence="9">The sequence shown here is derived from an EMBL/GenBank/DDBJ whole genome shotgun (WGS) entry which is preliminary data.</text>
</comment>
<dbReference type="GO" id="GO:0006508">
    <property type="term" value="P:proteolysis"/>
    <property type="evidence" value="ECO:0007669"/>
    <property type="project" value="UniProtKB-KW"/>
</dbReference>
<dbReference type="InterPro" id="IPR019127">
    <property type="entry name" value="Exosortase"/>
</dbReference>
<dbReference type="Pfam" id="PF09721">
    <property type="entry name" value="Exosortase_EpsH"/>
    <property type="match status" value="1"/>
</dbReference>
<evidence type="ECO:0000256" key="4">
    <source>
        <dbReference type="ARBA" id="ARBA00022692"/>
    </source>
</evidence>
<evidence type="ECO:0000256" key="3">
    <source>
        <dbReference type="ARBA" id="ARBA00022670"/>
    </source>
</evidence>
<keyword evidence="7 8" id="KW-0472">Membrane</keyword>
<feature type="transmembrane region" description="Helical" evidence="8">
    <location>
        <begin position="105"/>
        <end position="125"/>
    </location>
</feature>
<keyword evidence="3" id="KW-0645">Protease</keyword>
<evidence type="ECO:0000256" key="5">
    <source>
        <dbReference type="ARBA" id="ARBA00022801"/>
    </source>
</evidence>
<evidence type="ECO:0000256" key="7">
    <source>
        <dbReference type="ARBA" id="ARBA00023136"/>
    </source>
</evidence>
<feature type="transmembrane region" description="Helical" evidence="8">
    <location>
        <begin position="34"/>
        <end position="49"/>
    </location>
</feature>
<dbReference type="InterPro" id="IPR026392">
    <property type="entry name" value="Exo/Archaeosortase_dom"/>
</dbReference>
<dbReference type="NCBIfam" id="TIGR04178">
    <property type="entry name" value="exo_archaeo"/>
    <property type="match status" value="1"/>
</dbReference>
<accession>A0A9D6V040</accession>
<feature type="transmembrane region" description="Helical" evidence="8">
    <location>
        <begin position="234"/>
        <end position="254"/>
    </location>
</feature>
<dbReference type="GO" id="GO:0008233">
    <property type="term" value="F:peptidase activity"/>
    <property type="evidence" value="ECO:0007669"/>
    <property type="project" value="UniProtKB-KW"/>
</dbReference>
<feature type="transmembrane region" description="Helical" evidence="8">
    <location>
        <begin position="69"/>
        <end position="93"/>
    </location>
</feature>
<feature type="transmembrane region" description="Helical" evidence="8">
    <location>
        <begin position="6"/>
        <end position="22"/>
    </location>
</feature>
<dbReference type="EMBL" id="JACRDE010000151">
    <property type="protein sequence ID" value="MBI5248867.1"/>
    <property type="molecule type" value="Genomic_DNA"/>
</dbReference>
<keyword evidence="5" id="KW-0378">Hydrolase</keyword>
<feature type="transmembrane region" description="Helical" evidence="8">
    <location>
        <begin position="194"/>
        <end position="213"/>
    </location>
</feature>
<reference evidence="9" key="1">
    <citation type="submission" date="2020-07" db="EMBL/GenBank/DDBJ databases">
        <title>Huge and variable diversity of episymbiotic CPR bacteria and DPANN archaea in groundwater ecosystems.</title>
        <authorList>
            <person name="He C.Y."/>
            <person name="Keren R."/>
            <person name="Whittaker M."/>
            <person name="Farag I.F."/>
            <person name="Doudna J."/>
            <person name="Cate J.H.D."/>
            <person name="Banfield J.F."/>
        </authorList>
    </citation>
    <scope>NUCLEOTIDE SEQUENCE</scope>
    <source>
        <strain evidence="9">NC_groundwater_1664_Pr3_B-0.1um_52_9</strain>
    </source>
</reference>
<dbReference type="AlphaFoldDB" id="A0A9D6V040"/>
<sequence length="266" mass="28769">MKLQTALILIQLLAFFPVWIWYCDRLFDGSDEPWGLIAAVTAVAFMWLRETATGEAKLRLGMPTALTLLYAMSVPVAPKLVQAGLAVIAAGSLWNTCRVRNPVNLPLFGLLLLSLPVIPSLQFYLGYPMRIAAGSIAAPLLQLSGLSVCLEGTCLRWGTELVSIDAPCAGVRMLWAGMFLAFTAAWWIRLGPLGTISAVMISLIGIVLANAMRASALFYVESGLVAAPQWAHDFVGVLVFSCTAIVLMSLSFGMRGWTTCDPRTRS</sequence>
<evidence type="ECO:0000256" key="8">
    <source>
        <dbReference type="SAM" id="Phobius"/>
    </source>
</evidence>
<evidence type="ECO:0000313" key="9">
    <source>
        <dbReference type="EMBL" id="MBI5248867.1"/>
    </source>
</evidence>
<proteinExistence type="predicted"/>
<keyword evidence="6 8" id="KW-1133">Transmembrane helix</keyword>
<dbReference type="GO" id="GO:0005886">
    <property type="term" value="C:plasma membrane"/>
    <property type="evidence" value="ECO:0007669"/>
    <property type="project" value="UniProtKB-SubCell"/>
</dbReference>
<dbReference type="Proteomes" id="UP000807825">
    <property type="component" value="Unassembled WGS sequence"/>
</dbReference>
<protein>
    <submittedName>
        <fullName evidence="9">Archaeosortase/exosortase family protein</fullName>
    </submittedName>
</protein>
<comment type="subcellular location">
    <subcellularLocation>
        <location evidence="1">Cell membrane</location>
        <topology evidence="1">Multi-pass membrane protein</topology>
    </subcellularLocation>
</comment>
<evidence type="ECO:0000256" key="6">
    <source>
        <dbReference type="ARBA" id="ARBA00022989"/>
    </source>
</evidence>
<evidence type="ECO:0000313" key="10">
    <source>
        <dbReference type="Proteomes" id="UP000807825"/>
    </source>
</evidence>
<feature type="transmembrane region" description="Helical" evidence="8">
    <location>
        <begin position="171"/>
        <end position="188"/>
    </location>
</feature>
<name>A0A9D6V040_9BACT</name>
<keyword evidence="4 8" id="KW-0812">Transmembrane</keyword>